<dbReference type="InterPro" id="IPR012337">
    <property type="entry name" value="RNaseH-like_sf"/>
</dbReference>
<reference evidence="2 3" key="1">
    <citation type="submission" date="2024-11" db="EMBL/GenBank/DDBJ databases">
        <title>A near-complete genome assembly of Cinchona calisaya.</title>
        <authorList>
            <person name="Lian D.C."/>
            <person name="Zhao X.W."/>
            <person name="Wei L."/>
        </authorList>
    </citation>
    <scope>NUCLEOTIDE SEQUENCE [LARGE SCALE GENOMIC DNA]</scope>
    <source>
        <tissue evidence="2">Nenye</tissue>
    </source>
</reference>
<evidence type="ECO:0000313" key="2">
    <source>
        <dbReference type="EMBL" id="KAL3497884.1"/>
    </source>
</evidence>
<dbReference type="AlphaFoldDB" id="A0ABD2XXD3"/>
<gene>
    <name evidence="2" type="ORF">ACH5RR_040616</name>
</gene>
<dbReference type="PANTHER" id="PTHR35297:SF2">
    <property type="entry name" value="PROTEIN, PUTATIVE-RELATED"/>
    <property type="match status" value="1"/>
</dbReference>
<dbReference type="EMBL" id="JBJUIK010000017">
    <property type="protein sequence ID" value="KAL3497884.1"/>
    <property type="molecule type" value="Genomic_DNA"/>
</dbReference>
<proteinExistence type="predicted"/>
<evidence type="ECO:0000313" key="3">
    <source>
        <dbReference type="Proteomes" id="UP001630127"/>
    </source>
</evidence>
<dbReference type="PANTHER" id="PTHR35297">
    <property type="entry name" value="PROTEIN, PUTATIVE-RELATED"/>
    <property type="match status" value="1"/>
</dbReference>
<dbReference type="SUPFAM" id="SSF53098">
    <property type="entry name" value="Ribonuclease H-like"/>
    <property type="match status" value="1"/>
</dbReference>
<sequence>MHRQSLGSPAAKLHANGVIILQETSSSSSEQKKLITKSNDDKDDDEKQKSKKTAPSSSPHHPEKLIHLIPILTLLCIFILYLNSHDPSLHDLAEFNGFKILSKAIDSTTNNIEKIQREVLGSGRMRNLQEVNHKACNNRLKSLSFWFKLNTDGSYHGNPGKVGAGGMIWEATSSWIMELTRNLGYASNSMAGESEMVLNWQFP</sequence>
<feature type="region of interest" description="Disordered" evidence="1">
    <location>
        <begin position="22"/>
        <end position="61"/>
    </location>
</feature>
<accession>A0ABD2XXD3</accession>
<protein>
    <submittedName>
        <fullName evidence="2">Uncharacterized protein</fullName>
    </submittedName>
</protein>
<dbReference type="Proteomes" id="UP001630127">
    <property type="component" value="Unassembled WGS sequence"/>
</dbReference>
<organism evidence="2 3">
    <name type="scientific">Cinchona calisaya</name>
    <dbReference type="NCBI Taxonomy" id="153742"/>
    <lineage>
        <taxon>Eukaryota</taxon>
        <taxon>Viridiplantae</taxon>
        <taxon>Streptophyta</taxon>
        <taxon>Embryophyta</taxon>
        <taxon>Tracheophyta</taxon>
        <taxon>Spermatophyta</taxon>
        <taxon>Magnoliopsida</taxon>
        <taxon>eudicotyledons</taxon>
        <taxon>Gunneridae</taxon>
        <taxon>Pentapetalae</taxon>
        <taxon>asterids</taxon>
        <taxon>lamiids</taxon>
        <taxon>Gentianales</taxon>
        <taxon>Rubiaceae</taxon>
        <taxon>Cinchonoideae</taxon>
        <taxon>Cinchoneae</taxon>
        <taxon>Cinchona</taxon>
    </lineage>
</organism>
<comment type="caution">
    <text evidence="2">The sequence shown here is derived from an EMBL/GenBank/DDBJ whole genome shotgun (WGS) entry which is preliminary data.</text>
</comment>
<evidence type="ECO:0000256" key="1">
    <source>
        <dbReference type="SAM" id="MobiDB-lite"/>
    </source>
</evidence>
<name>A0ABD2XXD3_9GENT</name>
<keyword evidence="3" id="KW-1185">Reference proteome</keyword>